<gene>
    <name evidence="1" type="ORF">SCLTRI_LOCUS9064</name>
</gene>
<accession>A0A8H2W1K5</accession>
<dbReference type="EMBL" id="CAJHIA010000033">
    <property type="protein sequence ID" value="CAD6449270.1"/>
    <property type="molecule type" value="Genomic_DNA"/>
</dbReference>
<protein>
    <submittedName>
        <fullName evidence="1">F65155e5-6c6a-44f0-8e4c-fef104daeb2a</fullName>
    </submittedName>
</protein>
<evidence type="ECO:0000313" key="1">
    <source>
        <dbReference type="EMBL" id="CAD6449270.1"/>
    </source>
</evidence>
<comment type="caution">
    <text evidence="1">The sequence shown here is derived from an EMBL/GenBank/DDBJ whole genome shotgun (WGS) entry which is preliminary data.</text>
</comment>
<proteinExistence type="predicted"/>
<dbReference type="Proteomes" id="UP000624404">
    <property type="component" value="Unassembled WGS sequence"/>
</dbReference>
<reference evidence="1" key="1">
    <citation type="submission" date="2020-10" db="EMBL/GenBank/DDBJ databases">
        <authorList>
            <person name="Kusch S."/>
        </authorList>
    </citation>
    <scope>NUCLEOTIDE SEQUENCE</scope>
    <source>
        <strain evidence="1">SwB9</strain>
    </source>
</reference>
<dbReference type="OrthoDB" id="3508433at2759"/>
<sequence>MWVLKLMYPPLRLAFLKDTHNFVEHNPIPPMKYAWLSNIRVKGVDETVEAPAQNMYCSHRKEVKVEVSRMEGDQQFQPSLKLHKDHTSWHIHGSLF</sequence>
<organism evidence="1 2">
    <name type="scientific">Sclerotinia trifoliorum</name>
    <dbReference type="NCBI Taxonomy" id="28548"/>
    <lineage>
        <taxon>Eukaryota</taxon>
        <taxon>Fungi</taxon>
        <taxon>Dikarya</taxon>
        <taxon>Ascomycota</taxon>
        <taxon>Pezizomycotina</taxon>
        <taxon>Leotiomycetes</taxon>
        <taxon>Helotiales</taxon>
        <taxon>Sclerotiniaceae</taxon>
        <taxon>Sclerotinia</taxon>
    </lineage>
</organism>
<keyword evidence="2" id="KW-1185">Reference proteome</keyword>
<name>A0A8H2W1K5_9HELO</name>
<dbReference type="AlphaFoldDB" id="A0A8H2W1K5"/>
<evidence type="ECO:0000313" key="2">
    <source>
        <dbReference type="Proteomes" id="UP000624404"/>
    </source>
</evidence>